<accession>A0A9Q0XZ76</accession>
<dbReference type="GO" id="GO:0003676">
    <property type="term" value="F:nucleic acid binding"/>
    <property type="evidence" value="ECO:0007669"/>
    <property type="project" value="InterPro"/>
</dbReference>
<dbReference type="PANTHER" id="PTHR46060">
    <property type="entry name" value="MARINER MOS1 TRANSPOSASE-LIKE PROTEIN"/>
    <property type="match status" value="1"/>
</dbReference>
<evidence type="ECO:0008006" key="3">
    <source>
        <dbReference type="Google" id="ProtNLM"/>
    </source>
</evidence>
<keyword evidence="2" id="KW-1185">Reference proteome</keyword>
<dbReference type="Gene3D" id="3.30.420.10">
    <property type="entry name" value="Ribonuclease H-like superfamily/Ribonuclease H"/>
    <property type="match status" value="1"/>
</dbReference>
<gene>
    <name evidence="1" type="ORF">JRQ81_014695</name>
</gene>
<reference evidence="1" key="1">
    <citation type="journal article" date="2023" name="DNA Res.">
        <title>Chromosome-level genome assembly of Phrynocephalus forsythii using third-generation DNA sequencing and Hi-C analysis.</title>
        <authorList>
            <person name="Qi Y."/>
            <person name="Zhao W."/>
            <person name="Zhao Y."/>
            <person name="Niu C."/>
            <person name="Cao S."/>
            <person name="Zhang Y."/>
        </authorList>
    </citation>
    <scope>NUCLEOTIDE SEQUENCE</scope>
    <source>
        <tissue evidence="1">Muscle</tissue>
    </source>
</reference>
<dbReference type="AlphaFoldDB" id="A0A9Q0XZ76"/>
<organism evidence="1 2">
    <name type="scientific">Phrynocephalus forsythii</name>
    <dbReference type="NCBI Taxonomy" id="171643"/>
    <lineage>
        <taxon>Eukaryota</taxon>
        <taxon>Metazoa</taxon>
        <taxon>Chordata</taxon>
        <taxon>Craniata</taxon>
        <taxon>Vertebrata</taxon>
        <taxon>Euteleostomi</taxon>
        <taxon>Lepidosauria</taxon>
        <taxon>Squamata</taxon>
        <taxon>Bifurcata</taxon>
        <taxon>Unidentata</taxon>
        <taxon>Episquamata</taxon>
        <taxon>Toxicofera</taxon>
        <taxon>Iguania</taxon>
        <taxon>Acrodonta</taxon>
        <taxon>Agamidae</taxon>
        <taxon>Agaminae</taxon>
        <taxon>Phrynocephalus</taxon>
    </lineage>
</organism>
<dbReference type="PANTHER" id="PTHR46060:SF1">
    <property type="entry name" value="MARINER MOS1 TRANSPOSASE-LIKE PROTEIN"/>
    <property type="match status" value="1"/>
</dbReference>
<comment type="caution">
    <text evidence="1">The sequence shown here is derived from an EMBL/GenBank/DDBJ whole genome shotgun (WGS) entry which is preliminary data.</text>
</comment>
<dbReference type="OrthoDB" id="616263at2759"/>
<dbReference type="Proteomes" id="UP001142489">
    <property type="component" value="Unassembled WGS sequence"/>
</dbReference>
<dbReference type="InterPro" id="IPR001888">
    <property type="entry name" value="Transposase_1"/>
</dbReference>
<dbReference type="Pfam" id="PF01359">
    <property type="entry name" value="Transposase_1"/>
    <property type="match status" value="1"/>
</dbReference>
<protein>
    <recommendedName>
        <fullName evidence="3">Transposase</fullName>
    </recommendedName>
</protein>
<dbReference type="EMBL" id="JAPFRF010000005">
    <property type="protein sequence ID" value="KAJ7332515.1"/>
    <property type="molecule type" value="Genomic_DNA"/>
</dbReference>
<dbReference type="InterPro" id="IPR036397">
    <property type="entry name" value="RNaseH_sf"/>
</dbReference>
<dbReference type="InterPro" id="IPR052709">
    <property type="entry name" value="Transposase-MT_Hybrid"/>
</dbReference>
<evidence type="ECO:0000313" key="2">
    <source>
        <dbReference type="Proteomes" id="UP001142489"/>
    </source>
</evidence>
<name>A0A9Q0XZ76_9SAUR</name>
<proteinExistence type="predicted"/>
<evidence type="ECO:0000313" key="1">
    <source>
        <dbReference type="EMBL" id="KAJ7332515.1"/>
    </source>
</evidence>
<sequence>MVVRWKRNFQSGHMSLTDEPRAGRSSIKDDLVMVKKVEAVILDGRRPTVERVMAETGLSYGTAWRIIQEELHMNKVSARWVPRLLTPLQKQTRHDFSQHNMTLLEQNEDNFFLLILSLWMSAGRGVILTDYLQKGKTLNSDYYCNLLDKLRDALKQKRHGMISKGVRFLADNAPVHTDQASVATTHCLGYELLQHPPYSSDLVPSDFFLFPEMKKPFRGW</sequence>